<dbReference type="Pfam" id="PF13966">
    <property type="entry name" value="zf-RVT"/>
    <property type="match status" value="1"/>
</dbReference>
<dbReference type="EMBL" id="SMMG02000003">
    <property type="protein sequence ID" value="KAA3479950.1"/>
    <property type="molecule type" value="Genomic_DNA"/>
</dbReference>
<dbReference type="GO" id="GO:0003964">
    <property type="term" value="F:RNA-directed DNA polymerase activity"/>
    <property type="evidence" value="ECO:0007669"/>
    <property type="project" value="UniProtKB-KW"/>
</dbReference>
<dbReference type="InterPro" id="IPR036397">
    <property type="entry name" value="RNaseH_sf"/>
</dbReference>
<dbReference type="GO" id="GO:0003676">
    <property type="term" value="F:nucleic acid binding"/>
    <property type="evidence" value="ECO:0007669"/>
    <property type="project" value="InterPro"/>
</dbReference>
<dbReference type="InterPro" id="IPR002156">
    <property type="entry name" value="RNaseH_domain"/>
</dbReference>
<proteinExistence type="predicted"/>
<evidence type="ECO:0000259" key="2">
    <source>
        <dbReference type="Pfam" id="PF13966"/>
    </source>
</evidence>
<evidence type="ECO:0000313" key="3">
    <source>
        <dbReference type="EMBL" id="KAA3479950.1"/>
    </source>
</evidence>
<reference evidence="4" key="1">
    <citation type="journal article" date="2019" name="Plant Biotechnol. J.">
        <title>Genome sequencing of the Australian wild diploid species Gossypium australe highlights disease resistance and delayed gland morphogenesis.</title>
        <authorList>
            <person name="Cai Y."/>
            <person name="Cai X."/>
            <person name="Wang Q."/>
            <person name="Wang P."/>
            <person name="Zhang Y."/>
            <person name="Cai C."/>
            <person name="Xu Y."/>
            <person name="Wang K."/>
            <person name="Zhou Z."/>
            <person name="Wang C."/>
            <person name="Geng S."/>
            <person name="Li B."/>
            <person name="Dong Q."/>
            <person name="Hou Y."/>
            <person name="Wang H."/>
            <person name="Ai P."/>
            <person name="Liu Z."/>
            <person name="Yi F."/>
            <person name="Sun M."/>
            <person name="An G."/>
            <person name="Cheng J."/>
            <person name="Zhang Y."/>
            <person name="Shi Q."/>
            <person name="Xie Y."/>
            <person name="Shi X."/>
            <person name="Chang Y."/>
            <person name="Huang F."/>
            <person name="Chen Y."/>
            <person name="Hong S."/>
            <person name="Mi L."/>
            <person name="Sun Q."/>
            <person name="Zhang L."/>
            <person name="Zhou B."/>
            <person name="Peng R."/>
            <person name="Zhang X."/>
            <person name="Liu F."/>
        </authorList>
    </citation>
    <scope>NUCLEOTIDE SEQUENCE [LARGE SCALE GENOMIC DNA]</scope>
    <source>
        <strain evidence="4">cv. PA1801</strain>
    </source>
</reference>
<protein>
    <submittedName>
        <fullName evidence="3">Reverse transcriptase</fullName>
    </submittedName>
</protein>
<accession>A0A5B6WE72</accession>
<keyword evidence="4" id="KW-1185">Reference proteome</keyword>
<keyword evidence="3" id="KW-0695">RNA-directed DNA polymerase</keyword>
<dbReference type="Proteomes" id="UP000325315">
    <property type="component" value="Unassembled WGS sequence"/>
</dbReference>
<dbReference type="InterPro" id="IPR053151">
    <property type="entry name" value="RNase_H-like"/>
</dbReference>
<organism evidence="3 4">
    <name type="scientific">Gossypium australe</name>
    <dbReference type="NCBI Taxonomy" id="47621"/>
    <lineage>
        <taxon>Eukaryota</taxon>
        <taxon>Viridiplantae</taxon>
        <taxon>Streptophyta</taxon>
        <taxon>Embryophyta</taxon>
        <taxon>Tracheophyta</taxon>
        <taxon>Spermatophyta</taxon>
        <taxon>Magnoliopsida</taxon>
        <taxon>eudicotyledons</taxon>
        <taxon>Gunneridae</taxon>
        <taxon>Pentapetalae</taxon>
        <taxon>rosids</taxon>
        <taxon>malvids</taxon>
        <taxon>Malvales</taxon>
        <taxon>Malvaceae</taxon>
        <taxon>Malvoideae</taxon>
        <taxon>Gossypium</taxon>
    </lineage>
</organism>
<dbReference type="InterPro" id="IPR026960">
    <property type="entry name" value="RVT-Znf"/>
</dbReference>
<dbReference type="Pfam" id="PF13456">
    <property type="entry name" value="RVT_3"/>
    <property type="match status" value="1"/>
</dbReference>
<gene>
    <name evidence="3" type="ORF">EPI10_020421</name>
</gene>
<keyword evidence="3" id="KW-0808">Transferase</keyword>
<comment type="caution">
    <text evidence="3">The sequence shown here is derived from an EMBL/GenBank/DDBJ whole genome shotgun (WGS) entry which is preliminary data.</text>
</comment>
<dbReference type="AlphaFoldDB" id="A0A5B6WE72"/>
<dbReference type="OrthoDB" id="1744872at2759"/>
<evidence type="ECO:0000259" key="1">
    <source>
        <dbReference type="Pfam" id="PF13456"/>
    </source>
</evidence>
<keyword evidence="3" id="KW-0548">Nucleotidyltransferase</keyword>
<name>A0A5B6WE72_9ROSI</name>
<dbReference type="Gene3D" id="3.30.420.10">
    <property type="entry name" value="Ribonuclease H-like superfamily/Ribonuclease H"/>
    <property type="match status" value="1"/>
</dbReference>
<sequence>MALVAWDTICQPKTRGGFGIRHLNDQNFSFFIKIGFNLASKCDKLWVHILRAKYNWKDQIPESISRTQCSHFWRSLSKLWPLICKNLIWSIGDGAKVRCWKDPWIPGMGPLISKIPASSNLDLECCVREMYSSPHPDSGVDRVIWARSVSGIFSVRSAYWALKEETWHSQEEYWNLPWKYNGPQRVRMFLWLAFRQRLPTNSERTRRGISHSNSCTICGHDLEDLVHVLRDCPAAKDTANEVVKASSCWARQYESSRDFYKNTGQSSCSYNYSEDNWVHLFTDGAVCSNSGIAASGGVVRDHEGNWIMGFNRFLGVCSPFEVEIWGILDGIFILLNKGYRRISIVTDNLEVVQNLSAPNSRDSGIAVIRRTHRIIQSMGEWKIRHIPRSMNTVADHLAKMSLSRKTNLQVITQAPKEILTLLQNDKANCCFM</sequence>
<dbReference type="PANTHER" id="PTHR47723:SF19">
    <property type="entry name" value="POLYNUCLEOTIDYL TRANSFERASE, RIBONUCLEASE H-LIKE SUPERFAMILY PROTEIN"/>
    <property type="match status" value="1"/>
</dbReference>
<dbReference type="InterPro" id="IPR012337">
    <property type="entry name" value="RNaseH-like_sf"/>
</dbReference>
<feature type="domain" description="Reverse transcriptase zinc-binding" evidence="2">
    <location>
        <begin position="153"/>
        <end position="237"/>
    </location>
</feature>
<dbReference type="GO" id="GO:0004523">
    <property type="term" value="F:RNA-DNA hybrid ribonuclease activity"/>
    <property type="evidence" value="ECO:0007669"/>
    <property type="project" value="InterPro"/>
</dbReference>
<dbReference type="PANTHER" id="PTHR47723">
    <property type="entry name" value="OS05G0353850 PROTEIN"/>
    <property type="match status" value="1"/>
</dbReference>
<evidence type="ECO:0000313" key="4">
    <source>
        <dbReference type="Proteomes" id="UP000325315"/>
    </source>
</evidence>
<dbReference type="CDD" id="cd06222">
    <property type="entry name" value="RNase_H_like"/>
    <property type="match status" value="1"/>
</dbReference>
<dbReference type="SUPFAM" id="SSF53098">
    <property type="entry name" value="Ribonuclease H-like"/>
    <property type="match status" value="1"/>
</dbReference>
<dbReference type="InterPro" id="IPR044730">
    <property type="entry name" value="RNase_H-like_dom_plant"/>
</dbReference>
<feature type="domain" description="RNase H type-1" evidence="1">
    <location>
        <begin position="282"/>
        <end position="400"/>
    </location>
</feature>